<name>A0A0U2M7M5_9BACL</name>
<proteinExistence type="inferred from homology"/>
<dbReference type="AlphaFoldDB" id="A0A0U2M7M5"/>
<reference evidence="13 14" key="2">
    <citation type="journal article" date="2016" name="Genome Announc.">
        <title>Complete Genome Sequences of Two Interactive Moderate Thermophiles, Paenibacillus napthalenovorans 32O-Y and Paenibacillus sp. 32O-W.</title>
        <authorList>
            <person name="Butler R.R.III."/>
            <person name="Wang J."/>
            <person name="Stark B.C."/>
            <person name="Pombert J.F."/>
        </authorList>
    </citation>
    <scope>NUCLEOTIDE SEQUENCE [LARGE SCALE GENOMIC DNA]</scope>
    <source>
        <strain evidence="13 14">32O-Y</strain>
    </source>
</reference>
<evidence type="ECO:0000256" key="9">
    <source>
        <dbReference type="ARBA" id="ARBA00032824"/>
    </source>
</evidence>
<reference evidence="14" key="1">
    <citation type="submission" date="2015-12" db="EMBL/GenBank/DDBJ databases">
        <title>Complete genome sequences of two moderately thermophilic Paenibacillus species.</title>
        <authorList>
            <person name="Butler R.III."/>
            <person name="Wang J."/>
            <person name="Stark B.C."/>
            <person name="Pombert J.-F."/>
        </authorList>
    </citation>
    <scope>NUCLEOTIDE SEQUENCE [LARGE SCALE GENOMIC DNA]</scope>
    <source>
        <strain evidence="14">32O-Y</strain>
    </source>
</reference>
<keyword evidence="6" id="KW-0560">Oxidoreductase</keyword>
<keyword evidence="14" id="KW-1185">Reference proteome</keyword>
<dbReference type="InterPro" id="IPR024706">
    <property type="entry name" value="Peroxiredoxin_AhpC-typ"/>
</dbReference>
<dbReference type="KEGG" id="pnp:IJ22_38610"/>
<dbReference type="GO" id="GO:0034599">
    <property type="term" value="P:cellular response to oxidative stress"/>
    <property type="evidence" value="ECO:0007669"/>
    <property type="project" value="TreeGrafter"/>
</dbReference>
<keyword evidence="7" id="KW-1015">Disulfide bond</keyword>
<evidence type="ECO:0000256" key="1">
    <source>
        <dbReference type="ARBA" id="ARBA00003330"/>
    </source>
</evidence>
<dbReference type="SUPFAM" id="SSF52833">
    <property type="entry name" value="Thioredoxin-like"/>
    <property type="match status" value="1"/>
</dbReference>
<dbReference type="GO" id="GO:0008379">
    <property type="term" value="F:thioredoxin peroxidase activity"/>
    <property type="evidence" value="ECO:0007669"/>
    <property type="project" value="TreeGrafter"/>
</dbReference>
<dbReference type="FunFam" id="3.40.30.10:FF:000007">
    <property type="entry name" value="Thioredoxin-dependent thiol peroxidase"/>
    <property type="match status" value="1"/>
</dbReference>
<comment type="function">
    <text evidence="1">Thiol-specific peroxidase that catalyzes the reduction of hydrogen peroxide and organic hydroperoxides to water and alcohols, respectively. Plays a role in cell protection against oxidative stress by detoxifying peroxides and as sensor of hydrogen peroxide-mediated signaling events.</text>
</comment>
<keyword evidence="8" id="KW-0676">Redox-active center</keyword>
<evidence type="ECO:0000256" key="10">
    <source>
        <dbReference type="ARBA" id="ARBA00038489"/>
    </source>
</evidence>
<accession>A0A0U2M7M5</accession>
<dbReference type="Pfam" id="PF00578">
    <property type="entry name" value="AhpC-TSA"/>
    <property type="match status" value="1"/>
</dbReference>
<evidence type="ECO:0000256" key="5">
    <source>
        <dbReference type="ARBA" id="ARBA00022862"/>
    </source>
</evidence>
<dbReference type="InterPro" id="IPR036249">
    <property type="entry name" value="Thioredoxin-like_sf"/>
</dbReference>
<dbReference type="EC" id="1.11.1.24" evidence="3"/>
<dbReference type="PROSITE" id="PS51352">
    <property type="entry name" value="THIOREDOXIN_2"/>
    <property type="match status" value="1"/>
</dbReference>
<dbReference type="Proteomes" id="UP000061660">
    <property type="component" value="Chromosome"/>
</dbReference>
<evidence type="ECO:0000256" key="11">
    <source>
        <dbReference type="ARBA" id="ARBA00041373"/>
    </source>
</evidence>
<dbReference type="PANTHER" id="PTHR42801">
    <property type="entry name" value="THIOREDOXIN-DEPENDENT PEROXIDE REDUCTASE"/>
    <property type="match status" value="1"/>
</dbReference>
<evidence type="ECO:0000256" key="7">
    <source>
        <dbReference type="ARBA" id="ARBA00023157"/>
    </source>
</evidence>
<evidence type="ECO:0000256" key="2">
    <source>
        <dbReference type="ARBA" id="ARBA00011245"/>
    </source>
</evidence>
<comment type="subunit">
    <text evidence="2">Monomer.</text>
</comment>
<keyword evidence="5" id="KW-0049">Antioxidant</keyword>
<dbReference type="PATRIC" id="fig|162209.4.peg.4112"/>
<dbReference type="InterPro" id="IPR000866">
    <property type="entry name" value="AhpC/TSA"/>
</dbReference>
<organism evidence="13 14">
    <name type="scientific">Paenibacillus naphthalenovorans</name>
    <dbReference type="NCBI Taxonomy" id="162209"/>
    <lineage>
        <taxon>Bacteria</taxon>
        <taxon>Bacillati</taxon>
        <taxon>Bacillota</taxon>
        <taxon>Bacilli</taxon>
        <taxon>Bacillales</taxon>
        <taxon>Paenibacillaceae</taxon>
        <taxon>Paenibacillus</taxon>
    </lineage>
</organism>
<protein>
    <recommendedName>
        <fullName evidence="3">thioredoxin-dependent peroxiredoxin</fullName>
        <ecNumber evidence="3">1.11.1.24</ecNumber>
    </recommendedName>
    <alternativeName>
        <fullName evidence="11">Bacterioferritin comigratory protein</fullName>
    </alternativeName>
    <alternativeName>
        <fullName evidence="9">Thioredoxin peroxidase</fullName>
    </alternativeName>
</protein>
<evidence type="ECO:0000256" key="3">
    <source>
        <dbReference type="ARBA" id="ARBA00013017"/>
    </source>
</evidence>
<dbReference type="PANTHER" id="PTHR42801:SF4">
    <property type="entry name" value="AHPC_TSA FAMILY PROTEIN"/>
    <property type="match status" value="1"/>
</dbReference>
<dbReference type="OrthoDB" id="9812811at2"/>
<evidence type="ECO:0000313" key="14">
    <source>
        <dbReference type="Proteomes" id="UP000061660"/>
    </source>
</evidence>
<gene>
    <name evidence="13" type="ORF">IJ22_38610</name>
</gene>
<dbReference type="EMBL" id="CP013652">
    <property type="protein sequence ID" value="ALS24192.1"/>
    <property type="molecule type" value="Genomic_DNA"/>
</dbReference>
<dbReference type="Gene3D" id="3.40.30.10">
    <property type="entry name" value="Glutaredoxin"/>
    <property type="match status" value="1"/>
</dbReference>
<evidence type="ECO:0000256" key="4">
    <source>
        <dbReference type="ARBA" id="ARBA00022559"/>
    </source>
</evidence>
<sequence>MSSIEVGQIVPDFTLQAGGGKRVSLKQFRGRKVVIYFYPKDMTPTCTEESCHFRDYNDQFRQLNVEVIGISPDDPKSHEKFAAKHELPFLLLSDPDHAVCEQFGVWTLKKMYGKEYMGVERSTFLIDEEGRLVKEWRKVKVKGHVEQVLEAVKAL</sequence>
<dbReference type="InterPro" id="IPR013766">
    <property type="entry name" value="Thioredoxin_domain"/>
</dbReference>
<dbReference type="CDD" id="cd03017">
    <property type="entry name" value="PRX_BCP"/>
    <property type="match status" value="1"/>
</dbReference>
<comment type="similarity">
    <text evidence="10">Belongs to the peroxiredoxin family. BCP/PrxQ subfamily.</text>
</comment>
<evidence type="ECO:0000256" key="6">
    <source>
        <dbReference type="ARBA" id="ARBA00023002"/>
    </source>
</evidence>
<dbReference type="GO" id="GO:0005737">
    <property type="term" value="C:cytoplasm"/>
    <property type="evidence" value="ECO:0007669"/>
    <property type="project" value="TreeGrafter"/>
</dbReference>
<keyword evidence="4" id="KW-0575">Peroxidase</keyword>
<dbReference type="NCBIfam" id="NF006960">
    <property type="entry name" value="PRK09437.1"/>
    <property type="match status" value="1"/>
</dbReference>
<evidence type="ECO:0000256" key="8">
    <source>
        <dbReference type="ARBA" id="ARBA00023284"/>
    </source>
</evidence>
<evidence type="ECO:0000313" key="13">
    <source>
        <dbReference type="EMBL" id="ALS24192.1"/>
    </source>
</evidence>
<dbReference type="RefSeq" id="WP_062409920.1">
    <property type="nucleotide sequence ID" value="NZ_CP013652.1"/>
</dbReference>
<dbReference type="PIRSF" id="PIRSF000239">
    <property type="entry name" value="AHPC"/>
    <property type="match status" value="1"/>
</dbReference>
<dbReference type="STRING" id="162209.IJ22_38610"/>
<comment type="catalytic activity">
    <reaction evidence="12">
        <text>a hydroperoxide + [thioredoxin]-dithiol = an alcohol + [thioredoxin]-disulfide + H2O</text>
        <dbReference type="Rhea" id="RHEA:62620"/>
        <dbReference type="Rhea" id="RHEA-COMP:10698"/>
        <dbReference type="Rhea" id="RHEA-COMP:10700"/>
        <dbReference type="ChEBI" id="CHEBI:15377"/>
        <dbReference type="ChEBI" id="CHEBI:29950"/>
        <dbReference type="ChEBI" id="CHEBI:30879"/>
        <dbReference type="ChEBI" id="CHEBI:35924"/>
        <dbReference type="ChEBI" id="CHEBI:50058"/>
        <dbReference type="EC" id="1.11.1.24"/>
    </reaction>
</comment>
<evidence type="ECO:0000256" key="12">
    <source>
        <dbReference type="ARBA" id="ARBA00049091"/>
    </source>
</evidence>
<dbReference type="GO" id="GO:0045454">
    <property type="term" value="P:cell redox homeostasis"/>
    <property type="evidence" value="ECO:0007669"/>
    <property type="project" value="TreeGrafter"/>
</dbReference>
<dbReference type="InterPro" id="IPR050924">
    <property type="entry name" value="Peroxiredoxin_BCP/PrxQ"/>
</dbReference>